<accession>A0A9N9IY36</accession>
<keyword evidence="2" id="KW-1185">Reference proteome</keyword>
<dbReference type="EMBL" id="CAJVPZ010038349">
    <property type="protein sequence ID" value="CAG8755365.1"/>
    <property type="molecule type" value="Genomic_DNA"/>
</dbReference>
<feature type="non-terminal residue" evidence="1">
    <location>
        <position position="40"/>
    </location>
</feature>
<name>A0A9N9IY36_9GLOM</name>
<proteinExistence type="predicted"/>
<dbReference type="OrthoDB" id="2441102at2759"/>
<evidence type="ECO:0000313" key="2">
    <source>
        <dbReference type="Proteomes" id="UP000789396"/>
    </source>
</evidence>
<protein>
    <submittedName>
        <fullName evidence="1">18163_t:CDS:1</fullName>
    </submittedName>
</protein>
<sequence length="40" mass="4877">KRTDYYYKITDLYQLTVKEYEVLAFEDSNSRESVALKRIQ</sequence>
<reference evidence="1" key="1">
    <citation type="submission" date="2021-06" db="EMBL/GenBank/DDBJ databases">
        <authorList>
            <person name="Kallberg Y."/>
            <person name="Tangrot J."/>
            <person name="Rosling A."/>
        </authorList>
    </citation>
    <scope>NUCLEOTIDE SEQUENCE</scope>
    <source>
        <strain evidence="1">IN212</strain>
    </source>
</reference>
<comment type="caution">
    <text evidence="1">The sequence shown here is derived from an EMBL/GenBank/DDBJ whole genome shotgun (WGS) entry which is preliminary data.</text>
</comment>
<evidence type="ECO:0000313" key="1">
    <source>
        <dbReference type="EMBL" id="CAG8755365.1"/>
    </source>
</evidence>
<feature type="non-terminal residue" evidence="1">
    <location>
        <position position="1"/>
    </location>
</feature>
<dbReference type="Proteomes" id="UP000789396">
    <property type="component" value="Unassembled WGS sequence"/>
</dbReference>
<gene>
    <name evidence="1" type="ORF">RFULGI_LOCUS13903</name>
</gene>
<dbReference type="AlphaFoldDB" id="A0A9N9IY36"/>
<organism evidence="1 2">
    <name type="scientific">Racocetra fulgida</name>
    <dbReference type="NCBI Taxonomy" id="60492"/>
    <lineage>
        <taxon>Eukaryota</taxon>
        <taxon>Fungi</taxon>
        <taxon>Fungi incertae sedis</taxon>
        <taxon>Mucoromycota</taxon>
        <taxon>Glomeromycotina</taxon>
        <taxon>Glomeromycetes</taxon>
        <taxon>Diversisporales</taxon>
        <taxon>Gigasporaceae</taxon>
        <taxon>Racocetra</taxon>
    </lineage>
</organism>